<accession>A0AAW9DXG0</accession>
<dbReference type="SUPFAM" id="SSF55874">
    <property type="entry name" value="ATPase domain of HSP90 chaperone/DNA topoisomerase II/histidine kinase"/>
    <property type="match status" value="1"/>
</dbReference>
<evidence type="ECO:0000256" key="7">
    <source>
        <dbReference type="ARBA" id="ARBA00022840"/>
    </source>
</evidence>
<dbReference type="CDD" id="cd00082">
    <property type="entry name" value="HisKA"/>
    <property type="match status" value="1"/>
</dbReference>
<evidence type="ECO:0000256" key="8">
    <source>
        <dbReference type="ARBA" id="ARBA00023012"/>
    </source>
</evidence>
<evidence type="ECO:0000256" key="9">
    <source>
        <dbReference type="SAM" id="Phobius"/>
    </source>
</evidence>
<feature type="transmembrane region" description="Helical" evidence="9">
    <location>
        <begin position="12"/>
        <end position="31"/>
    </location>
</feature>
<name>A0AAW9DXG0_ACIAO</name>
<comment type="catalytic activity">
    <reaction evidence="1">
        <text>ATP + protein L-histidine = ADP + protein N-phospho-L-histidine.</text>
        <dbReference type="EC" id="2.7.13.3"/>
    </reaction>
</comment>
<feature type="transmembrane region" description="Helical" evidence="9">
    <location>
        <begin position="178"/>
        <end position="198"/>
    </location>
</feature>
<keyword evidence="5" id="KW-0547">Nucleotide-binding</keyword>
<dbReference type="Pfam" id="PF00512">
    <property type="entry name" value="HisKA"/>
    <property type="match status" value="1"/>
</dbReference>
<evidence type="ECO:0000256" key="4">
    <source>
        <dbReference type="ARBA" id="ARBA00022679"/>
    </source>
</evidence>
<keyword evidence="9" id="KW-1133">Transmembrane helix</keyword>
<keyword evidence="8" id="KW-0902">Two-component regulatory system</keyword>
<keyword evidence="6 11" id="KW-0418">Kinase</keyword>
<keyword evidence="12" id="KW-1185">Reference proteome</keyword>
<evidence type="ECO:0000256" key="2">
    <source>
        <dbReference type="ARBA" id="ARBA00012438"/>
    </source>
</evidence>
<keyword evidence="9" id="KW-0472">Membrane</keyword>
<evidence type="ECO:0000313" key="12">
    <source>
        <dbReference type="Proteomes" id="UP001279553"/>
    </source>
</evidence>
<evidence type="ECO:0000256" key="3">
    <source>
        <dbReference type="ARBA" id="ARBA00022553"/>
    </source>
</evidence>
<dbReference type="GO" id="GO:0000155">
    <property type="term" value="F:phosphorelay sensor kinase activity"/>
    <property type="evidence" value="ECO:0007669"/>
    <property type="project" value="InterPro"/>
</dbReference>
<dbReference type="EMBL" id="JAWXYB010000018">
    <property type="protein sequence ID" value="MDX5932780.1"/>
    <property type="molecule type" value="Genomic_DNA"/>
</dbReference>
<dbReference type="Gene3D" id="1.10.287.130">
    <property type="match status" value="1"/>
</dbReference>
<dbReference type="Pfam" id="PF02518">
    <property type="entry name" value="HATPase_c"/>
    <property type="match status" value="1"/>
</dbReference>
<protein>
    <recommendedName>
        <fullName evidence="2">histidine kinase</fullName>
        <ecNumber evidence="2">2.7.13.3</ecNumber>
    </recommendedName>
</protein>
<evidence type="ECO:0000259" key="10">
    <source>
        <dbReference type="PROSITE" id="PS50109"/>
    </source>
</evidence>
<dbReference type="SUPFAM" id="SSF47384">
    <property type="entry name" value="Homodimeric domain of signal transducing histidine kinase"/>
    <property type="match status" value="1"/>
</dbReference>
<gene>
    <name evidence="11" type="ORF">SIL87_18675</name>
</gene>
<evidence type="ECO:0000256" key="1">
    <source>
        <dbReference type="ARBA" id="ARBA00000085"/>
    </source>
</evidence>
<keyword evidence="4" id="KW-0808">Transferase</keyword>
<dbReference type="InterPro" id="IPR036097">
    <property type="entry name" value="HisK_dim/P_sf"/>
</dbReference>
<dbReference type="PROSITE" id="PS50109">
    <property type="entry name" value="HIS_KIN"/>
    <property type="match status" value="1"/>
</dbReference>
<dbReference type="PANTHER" id="PTHR43065">
    <property type="entry name" value="SENSOR HISTIDINE KINASE"/>
    <property type="match status" value="1"/>
</dbReference>
<dbReference type="EC" id="2.7.13.3" evidence="2"/>
<dbReference type="AlphaFoldDB" id="A0AAW9DXG0"/>
<comment type="caution">
    <text evidence="11">The sequence shown here is derived from an EMBL/GenBank/DDBJ whole genome shotgun (WGS) entry which is preliminary data.</text>
</comment>
<dbReference type="RefSeq" id="WP_319615633.1">
    <property type="nucleotide sequence ID" value="NZ_JAWXYB010000018.1"/>
</dbReference>
<dbReference type="InterPro" id="IPR005467">
    <property type="entry name" value="His_kinase_dom"/>
</dbReference>
<keyword evidence="7" id="KW-0067">ATP-binding</keyword>
<dbReference type="InterPro" id="IPR036890">
    <property type="entry name" value="HATPase_C_sf"/>
</dbReference>
<dbReference type="SMART" id="SM00387">
    <property type="entry name" value="HATPase_c"/>
    <property type="match status" value="1"/>
</dbReference>
<dbReference type="Proteomes" id="UP001279553">
    <property type="component" value="Unassembled WGS sequence"/>
</dbReference>
<proteinExistence type="predicted"/>
<organism evidence="11 12">
    <name type="scientific">Acidiphilium acidophilum</name>
    <name type="common">Thiobacillus acidophilus</name>
    <dbReference type="NCBI Taxonomy" id="76588"/>
    <lineage>
        <taxon>Bacteria</taxon>
        <taxon>Pseudomonadati</taxon>
        <taxon>Pseudomonadota</taxon>
        <taxon>Alphaproteobacteria</taxon>
        <taxon>Acetobacterales</taxon>
        <taxon>Acidocellaceae</taxon>
        <taxon>Acidiphilium</taxon>
    </lineage>
</organism>
<evidence type="ECO:0000256" key="5">
    <source>
        <dbReference type="ARBA" id="ARBA00022741"/>
    </source>
</evidence>
<keyword evidence="3" id="KW-0597">Phosphoprotein</keyword>
<dbReference type="InterPro" id="IPR003661">
    <property type="entry name" value="HisK_dim/P_dom"/>
</dbReference>
<reference evidence="11 12" key="1">
    <citation type="submission" date="2023-11" db="EMBL/GenBank/DDBJ databases">
        <title>MicrobeMod: A computational toolkit for identifying prokaryotic methylation and restriction-modification with nanopore sequencing.</title>
        <authorList>
            <person name="Crits-Christoph A."/>
            <person name="Kang S.C."/>
            <person name="Lee H."/>
            <person name="Ostrov N."/>
        </authorList>
    </citation>
    <scope>NUCLEOTIDE SEQUENCE [LARGE SCALE GENOMIC DNA]</scope>
    <source>
        <strain evidence="11 12">DSMZ 700</strain>
    </source>
</reference>
<evidence type="ECO:0000256" key="6">
    <source>
        <dbReference type="ARBA" id="ARBA00022777"/>
    </source>
</evidence>
<sequence>MTVSLRARLFALWLMSLFGSLVVAVLILGLFRQTASAHRERDRAVAARACQAIAMHYDFYTAGMDVPPDSAIFDAGLRAVLLLALRRDRGVIGGIQPLDAPPRAMLGSRPQAWIGQITRQIGDAIAADRPAVTSNGGFFDRTTIATCPLGGALGTPVANLAAYTVLQSDLLRSSFTRFAFGGLAVLLATLLASAWFLARLVLGFSQRLAGVEAALQADRPGTLALTGESELDRLITALNAATTRLDVARARIAESERLAALGRMAAGLAHEIRNPLGAIRLRAESGRSGDATRAAAALDRILVEAARLETLTARLLGFATAASVQPVTVSVDALIRDAIGALPATAVMVVAPESGIVWTLDPVLTRSAIENLLRNAVEACGEGGTVTVLAAKAGALIVTVSDTGPGVDKSLGDPFEPFVTGRPDGIGLGLAMARDMIRAQGGTLVLAPSVGGAVLVITLPEVK</sequence>
<dbReference type="GO" id="GO:0005524">
    <property type="term" value="F:ATP binding"/>
    <property type="evidence" value="ECO:0007669"/>
    <property type="project" value="UniProtKB-KW"/>
</dbReference>
<dbReference type="Gene3D" id="3.30.565.10">
    <property type="entry name" value="Histidine kinase-like ATPase, C-terminal domain"/>
    <property type="match status" value="1"/>
</dbReference>
<dbReference type="PRINTS" id="PR00344">
    <property type="entry name" value="BCTRLSENSOR"/>
</dbReference>
<keyword evidence="9" id="KW-0812">Transmembrane</keyword>
<dbReference type="PANTHER" id="PTHR43065:SF10">
    <property type="entry name" value="PEROXIDE STRESS-ACTIVATED HISTIDINE KINASE MAK3"/>
    <property type="match status" value="1"/>
</dbReference>
<dbReference type="InterPro" id="IPR004358">
    <property type="entry name" value="Sig_transdc_His_kin-like_C"/>
</dbReference>
<dbReference type="SMART" id="SM00388">
    <property type="entry name" value="HisKA"/>
    <property type="match status" value="1"/>
</dbReference>
<feature type="domain" description="Histidine kinase" evidence="10">
    <location>
        <begin position="267"/>
        <end position="463"/>
    </location>
</feature>
<evidence type="ECO:0000313" key="11">
    <source>
        <dbReference type="EMBL" id="MDX5932780.1"/>
    </source>
</evidence>
<dbReference type="InterPro" id="IPR003594">
    <property type="entry name" value="HATPase_dom"/>
</dbReference>